<feature type="domain" description="Nudix hydrolase" evidence="3">
    <location>
        <begin position="26"/>
        <end position="165"/>
    </location>
</feature>
<evidence type="ECO:0000313" key="4">
    <source>
        <dbReference type="EMBL" id="KXB59843.1"/>
    </source>
</evidence>
<dbReference type="OrthoDB" id="9806150at2"/>
<dbReference type="PROSITE" id="PS51462">
    <property type="entry name" value="NUDIX"/>
    <property type="match status" value="1"/>
</dbReference>
<comment type="caution">
    <text evidence="4">The sequence shown here is derived from an EMBL/GenBank/DDBJ whole genome shotgun (WGS) entry which is preliminary data.</text>
</comment>
<sequence length="166" mass="18943">MDNSFKFLKGAKMIHPTTGITLEYLDKSNAVCFVLFNETKEKAILVKQFRPGPKDYTLEVCAGLIDGDEDPRTAAFRELREETGYLKKDIVDVEELPQGLYVSPGYTTENLYFFSGRLKSDDIEPLEQSLDNGEDVKVVWVDVKDILRLSNDMKTILAVTYFSRKK</sequence>
<name>A0A133ZWM7_9FUSO</name>
<dbReference type="PANTHER" id="PTHR11839:SF18">
    <property type="entry name" value="NUDIX HYDROLASE DOMAIN-CONTAINING PROTEIN"/>
    <property type="match status" value="1"/>
</dbReference>
<evidence type="ECO:0000259" key="3">
    <source>
        <dbReference type="PROSITE" id="PS51462"/>
    </source>
</evidence>
<keyword evidence="2 4" id="KW-0378">Hydrolase</keyword>
<dbReference type="GO" id="GO:0019693">
    <property type="term" value="P:ribose phosphate metabolic process"/>
    <property type="evidence" value="ECO:0007669"/>
    <property type="project" value="TreeGrafter"/>
</dbReference>
<evidence type="ECO:0000256" key="1">
    <source>
        <dbReference type="ARBA" id="ARBA00001946"/>
    </source>
</evidence>
<organism evidence="4 5">
    <name type="scientific">Leptotrichia wadei</name>
    <dbReference type="NCBI Taxonomy" id="157687"/>
    <lineage>
        <taxon>Bacteria</taxon>
        <taxon>Fusobacteriati</taxon>
        <taxon>Fusobacteriota</taxon>
        <taxon>Fusobacteriia</taxon>
        <taxon>Fusobacteriales</taxon>
        <taxon>Leptotrichiaceae</taxon>
        <taxon>Leptotrichia</taxon>
    </lineage>
</organism>
<evidence type="ECO:0000256" key="2">
    <source>
        <dbReference type="ARBA" id="ARBA00022801"/>
    </source>
</evidence>
<proteinExistence type="predicted"/>
<dbReference type="Pfam" id="PF00293">
    <property type="entry name" value="NUDIX"/>
    <property type="match status" value="1"/>
</dbReference>
<accession>A0A133ZWM7</accession>
<dbReference type="Gene3D" id="3.90.79.10">
    <property type="entry name" value="Nucleoside Triphosphate Pyrophosphohydrolase"/>
    <property type="match status" value="1"/>
</dbReference>
<reference evidence="5" key="1">
    <citation type="submission" date="2016-01" db="EMBL/GenBank/DDBJ databases">
        <authorList>
            <person name="Mitreva M."/>
            <person name="Pepin K.H."/>
            <person name="Mihindukulasuriya K.A."/>
            <person name="Fulton R."/>
            <person name="Fronick C."/>
            <person name="O'Laughlin M."/>
            <person name="Miner T."/>
            <person name="Herter B."/>
            <person name="Rosa B.A."/>
            <person name="Cordes M."/>
            <person name="Tomlinson C."/>
            <person name="Wollam A."/>
            <person name="Palsikar V.B."/>
            <person name="Mardis E.R."/>
            <person name="Wilson R.K."/>
        </authorList>
    </citation>
    <scope>NUCLEOTIDE SEQUENCE [LARGE SCALE GENOMIC DNA]</scope>
    <source>
        <strain evidence="5">KA00185</strain>
    </source>
</reference>
<dbReference type="PANTHER" id="PTHR11839">
    <property type="entry name" value="UDP/ADP-SUGAR PYROPHOSPHATASE"/>
    <property type="match status" value="1"/>
</dbReference>
<dbReference type="PROSITE" id="PS00893">
    <property type="entry name" value="NUDIX_BOX"/>
    <property type="match status" value="1"/>
</dbReference>
<dbReference type="RefSeq" id="WP_060918651.1">
    <property type="nucleotide sequence ID" value="NZ_KQ960114.1"/>
</dbReference>
<dbReference type="PATRIC" id="fig|157687.3.peg.2203"/>
<keyword evidence="5" id="KW-1185">Reference proteome</keyword>
<dbReference type="GO" id="GO:0006753">
    <property type="term" value="P:nucleoside phosphate metabolic process"/>
    <property type="evidence" value="ECO:0007669"/>
    <property type="project" value="TreeGrafter"/>
</dbReference>
<evidence type="ECO:0000313" key="5">
    <source>
        <dbReference type="Proteomes" id="UP000070483"/>
    </source>
</evidence>
<dbReference type="EMBL" id="LSDD01000163">
    <property type="protein sequence ID" value="KXB59843.1"/>
    <property type="molecule type" value="Genomic_DNA"/>
</dbReference>
<dbReference type="CDD" id="cd03424">
    <property type="entry name" value="NUDIX_ADPRase_Nudt5_UGPPase_Nudt14"/>
    <property type="match status" value="1"/>
</dbReference>
<dbReference type="GO" id="GO:0016787">
    <property type="term" value="F:hydrolase activity"/>
    <property type="evidence" value="ECO:0007669"/>
    <property type="project" value="UniProtKB-KW"/>
</dbReference>
<dbReference type="InterPro" id="IPR020084">
    <property type="entry name" value="NUDIX_hydrolase_CS"/>
</dbReference>
<comment type="cofactor">
    <cofactor evidence="1">
        <name>Mg(2+)</name>
        <dbReference type="ChEBI" id="CHEBI:18420"/>
    </cofactor>
</comment>
<dbReference type="InterPro" id="IPR000086">
    <property type="entry name" value="NUDIX_hydrolase_dom"/>
</dbReference>
<protein>
    <submittedName>
        <fullName evidence="4">Hydrolase, NUDIX family</fullName>
    </submittedName>
</protein>
<dbReference type="AlphaFoldDB" id="A0A133ZWM7"/>
<gene>
    <name evidence="4" type="ORF">HMPREF3180_02200</name>
</gene>
<dbReference type="GO" id="GO:0005829">
    <property type="term" value="C:cytosol"/>
    <property type="evidence" value="ECO:0007669"/>
    <property type="project" value="TreeGrafter"/>
</dbReference>
<dbReference type="STRING" id="157687.HMPREF3180_02200"/>
<dbReference type="InterPro" id="IPR015797">
    <property type="entry name" value="NUDIX_hydrolase-like_dom_sf"/>
</dbReference>
<dbReference type="Proteomes" id="UP000070483">
    <property type="component" value="Unassembled WGS sequence"/>
</dbReference>
<dbReference type="SUPFAM" id="SSF55811">
    <property type="entry name" value="Nudix"/>
    <property type="match status" value="1"/>
</dbReference>